<dbReference type="PANTHER" id="PTHR11941">
    <property type="entry name" value="ENOYL-COA HYDRATASE-RELATED"/>
    <property type="match status" value="1"/>
</dbReference>
<dbReference type="Gene3D" id="3.90.226.10">
    <property type="entry name" value="2-enoyl-CoA Hydratase, Chain A, domain 1"/>
    <property type="match status" value="1"/>
</dbReference>
<evidence type="ECO:0000313" key="4">
    <source>
        <dbReference type="EMBL" id="GGJ02528.1"/>
    </source>
</evidence>
<dbReference type="AlphaFoldDB" id="A0A917NI68"/>
<dbReference type="PROSITE" id="PS00166">
    <property type="entry name" value="ENOYL_COA_HYDRATASE"/>
    <property type="match status" value="1"/>
</dbReference>
<keyword evidence="5" id="KW-1185">Reference proteome</keyword>
<dbReference type="InterPro" id="IPR018376">
    <property type="entry name" value="Enoyl-CoA_hyd/isom_CS"/>
</dbReference>
<comment type="similarity">
    <text evidence="1 3">Belongs to the enoyl-CoA hydratase/isomerase family.</text>
</comment>
<evidence type="ECO:0000313" key="5">
    <source>
        <dbReference type="Proteomes" id="UP000637695"/>
    </source>
</evidence>
<dbReference type="GO" id="GO:0006635">
    <property type="term" value="P:fatty acid beta-oxidation"/>
    <property type="evidence" value="ECO:0007669"/>
    <property type="project" value="TreeGrafter"/>
</dbReference>
<dbReference type="SUPFAM" id="SSF52096">
    <property type="entry name" value="ClpP/crotonase"/>
    <property type="match status" value="1"/>
</dbReference>
<dbReference type="RefSeq" id="WP_188881502.1">
    <property type="nucleotide sequence ID" value="NZ_BMOY01000011.1"/>
</dbReference>
<proteinExistence type="inferred from homology"/>
<dbReference type="InterPro" id="IPR029045">
    <property type="entry name" value="ClpP/crotonase-like_dom_sf"/>
</dbReference>
<dbReference type="Pfam" id="PF00378">
    <property type="entry name" value="ECH_1"/>
    <property type="match status" value="1"/>
</dbReference>
<evidence type="ECO:0000256" key="3">
    <source>
        <dbReference type="RuleBase" id="RU003707"/>
    </source>
</evidence>
<comment type="caution">
    <text evidence="4">The sequence shown here is derived from an EMBL/GenBank/DDBJ whole genome shotgun (WGS) entry which is preliminary data.</text>
</comment>
<gene>
    <name evidence="4" type="ORF">GCM10010885_09760</name>
</gene>
<protein>
    <submittedName>
        <fullName evidence="4">Crotonase</fullName>
    </submittedName>
</protein>
<accession>A0A917NI68</accession>
<reference evidence="4" key="1">
    <citation type="journal article" date="2014" name="Int. J. Syst. Evol. Microbiol.">
        <title>Complete genome sequence of Corynebacterium casei LMG S-19264T (=DSM 44701T), isolated from a smear-ripened cheese.</title>
        <authorList>
            <consortium name="US DOE Joint Genome Institute (JGI-PGF)"/>
            <person name="Walter F."/>
            <person name="Albersmeier A."/>
            <person name="Kalinowski J."/>
            <person name="Ruckert C."/>
        </authorList>
    </citation>
    <scope>NUCLEOTIDE SEQUENCE</scope>
    <source>
        <strain evidence="4">JCM 18487</strain>
    </source>
</reference>
<dbReference type="InterPro" id="IPR001753">
    <property type="entry name" value="Enoyl-CoA_hydra/iso"/>
</dbReference>
<dbReference type="FunFam" id="3.90.226.10:FF:000009">
    <property type="entry name" value="Carnitinyl-CoA dehydratase"/>
    <property type="match status" value="1"/>
</dbReference>
<dbReference type="EMBL" id="BMOY01000011">
    <property type="protein sequence ID" value="GGJ02528.1"/>
    <property type="molecule type" value="Genomic_DNA"/>
</dbReference>
<keyword evidence="2" id="KW-0456">Lyase</keyword>
<dbReference type="GO" id="GO:0016829">
    <property type="term" value="F:lyase activity"/>
    <property type="evidence" value="ECO:0007669"/>
    <property type="project" value="UniProtKB-KW"/>
</dbReference>
<reference evidence="4" key="2">
    <citation type="submission" date="2020-09" db="EMBL/GenBank/DDBJ databases">
        <authorList>
            <person name="Sun Q."/>
            <person name="Ohkuma M."/>
        </authorList>
    </citation>
    <scope>NUCLEOTIDE SEQUENCE</scope>
    <source>
        <strain evidence="4">JCM 18487</strain>
    </source>
</reference>
<organism evidence="4 5">
    <name type="scientific">Alicyclobacillus cellulosilyticus</name>
    <dbReference type="NCBI Taxonomy" id="1003997"/>
    <lineage>
        <taxon>Bacteria</taxon>
        <taxon>Bacillati</taxon>
        <taxon>Bacillota</taxon>
        <taxon>Bacilli</taxon>
        <taxon>Bacillales</taxon>
        <taxon>Alicyclobacillaceae</taxon>
        <taxon>Alicyclobacillus</taxon>
    </lineage>
</organism>
<sequence length="270" mass="28117">MADTAKADTSWVVVERQGPVAKVVLNRPQQLNALSQALLAQLAAALDELAHDPSVRVVLIRGAGRAFAAGADIAEMAGLAPEQAAELAARGQAVFARLERMRQPVIALVHGWALGGGMELAMACDLRIAAESARFGQPEVTLGILPGFGGTQRLPRLVGLGRAMALLLRGEPVTAAEALTMGLVNEVVPDDALEEAGMRWAERLAALSGPALAAIKRAVYEGWAGGRDGFALEAALFGDLFSTPERRAAMAAFLAKRNAPADRGQGQAGS</sequence>
<dbReference type="PANTHER" id="PTHR11941:SF54">
    <property type="entry name" value="ENOYL-COA HYDRATASE, MITOCHONDRIAL"/>
    <property type="match status" value="1"/>
</dbReference>
<evidence type="ECO:0000256" key="1">
    <source>
        <dbReference type="ARBA" id="ARBA00005254"/>
    </source>
</evidence>
<dbReference type="Proteomes" id="UP000637695">
    <property type="component" value="Unassembled WGS sequence"/>
</dbReference>
<dbReference type="CDD" id="cd06558">
    <property type="entry name" value="crotonase-like"/>
    <property type="match status" value="1"/>
</dbReference>
<name>A0A917NI68_9BACL</name>
<evidence type="ECO:0000256" key="2">
    <source>
        <dbReference type="ARBA" id="ARBA00023239"/>
    </source>
</evidence>